<organism evidence="2 3">
    <name type="scientific">Clostridium facile</name>
    <dbReference type="NCBI Taxonomy" id="2763035"/>
    <lineage>
        <taxon>Bacteria</taxon>
        <taxon>Bacillati</taxon>
        <taxon>Bacillota</taxon>
        <taxon>Clostridia</taxon>
        <taxon>Eubacteriales</taxon>
        <taxon>Clostridiaceae</taxon>
        <taxon>Clostridium</taxon>
    </lineage>
</organism>
<dbReference type="Pfam" id="PF00753">
    <property type="entry name" value="Lactamase_B"/>
    <property type="match status" value="1"/>
</dbReference>
<comment type="caution">
    <text evidence="2">The sequence shown here is derived from an EMBL/GenBank/DDBJ whole genome shotgun (WGS) entry which is preliminary data.</text>
</comment>
<sequence length="213" mass="24481">MKVYEIKSGNTNCYLIQMFRSGKWVLIDAGTADDKKFLEKIQQVTPLEQISLLVLTHGHYDHVGYAAELQQNYGVKILMHADDQKLVENGKMDFPPANNKIGKLIRWYHLRKRSKKIYPPFHPDIVINQQTKLEEFPELEFLPLPGHTMGSIGVVYGEILFAGDLMMNLFSPSPSWFAEDFELLAQSMDTVKNRKLSMIYPGHGKRFPLRALL</sequence>
<dbReference type="RefSeq" id="WP_186996066.1">
    <property type="nucleotide sequence ID" value="NZ_JACOQK010000001.1"/>
</dbReference>
<gene>
    <name evidence="2" type="ORF">H8Z77_02440</name>
</gene>
<dbReference type="SUPFAM" id="SSF56281">
    <property type="entry name" value="Metallo-hydrolase/oxidoreductase"/>
    <property type="match status" value="1"/>
</dbReference>
<accession>A0ABR7IP27</accession>
<dbReference type="PANTHER" id="PTHR42951">
    <property type="entry name" value="METALLO-BETA-LACTAMASE DOMAIN-CONTAINING"/>
    <property type="match status" value="1"/>
</dbReference>
<dbReference type="SMART" id="SM00849">
    <property type="entry name" value="Lactamase_B"/>
    <property type="match status" value="1"/>
</dbReference>
<dbReference type="Proteomes" id="UP000649151">
    <property type="component" value="Unassembled WGS sequence"/>
</dbReference>
<dbReference type="InterPro" id="IPR036866">
    <property type="entry name" value="RibonucZ/Hydroxyglut_hydro"/>
</dbReference>
<name>A0ABR7IP27_9CLOT</name>
<dbReference type="InterPro" id="IPR001279">
    <property type="entry name" value="Metallo-B-lactamas"/>
</dbReference>
<evidence type="ECO:0000313" key="3">
    <source>
        <dbReference type="Proteomes" id="UP000649151"/>
    </source>
</evidence>
<evidence type="ECO:0000259" key="1">
    <source>
        <dbReference type="SMART" id="SM00849"/>
    </source>
</evidence>
<protein>
    <submittedName>
        <fullName evidence="2">MBL fold metallo-hydrolase</fullName>
    </submittedName>
</protein>
<keyword evidence="3" id="KW-1185">Reference proteome</keyword>
<evidence type="ECO:0000313" key="2">
    <source>
        <dbReference type="EMBL" id="MBC5786881.1"/>
    </source>
</evidence>
<dbReference type="EMBL" id="JACOQK010000001">
    <property type="protein sequence ID" value="MBC5786881.1"/>
    <property type="molecule type" value="Genomic_DNA"/>
</dbReference>
<dbReference type="PANTHER" id="PTHR42951:SF17">
    <property type="entry name" value="METALLO-BETA-LACTAMASE DOMAIN-CONTAINING PROTEIN"/>
    <property type="match status" value="1"/>
</dbReference>
<reference evidence="2 3" key="1">
    <citation type="submission" date="2020-08" db="EMBL/GenBank/DDBJ databases">
        <title>Genome public.</title>
        <authorList>
            <person name="Liu C."/>
            <person name="Sun Q."/>
        </authorList>
    </citation>
    <scope>NUCLEOTIDE SEQUENCE [LARGE SCALE GENOMIC DNA]</scope>
    <source>
        <strain evidence="2 3">NSJ-27</strain>
    </source>
</reference>
<dbReference type="InterPro" id="IPR050855">
    <property type="entry name" value="NDM-1-like"/>
</dbReference>
<feature type="domain" description="Metallo-beta-lactamase" evidence="1">
    <location>
        <begin position="10"/>
        <end position="203"/>
    </location>
</feature>
<dbReference type="Gene3D" id="3.60.15.10">
    <property type="entry name" value="Ribonuclease Z/Hydroxyacylglutathione hydrolase-like"/>
    <property type="match status" value="1"/>
</dbReference>
<proteinExistence type="predicted"/>